<dbReference type="EMBL" id="CP036273">
    <property type="protein sequence ID" value="QDU20338.1"/>
    <property type="molecule type" value="Genomic_DNA"/>
</dbReference>
<gene>
    <name evidence="1" type="ORF">ETAA1_22900</name>
</gene>
<protein>
    <submittedName>
        <fullName evidence="1">Uncharacterized protein</fullName>
    </submittedName>
</protein>
<dbReference type="Proteomes" id="UP000319576">
    <property type="component" value="Chromosome"/>
</dbReference>
<accession>A0A517XS55</accession>
<organism evidence="1 2">
    <name type="scientific">Urbifossiella limnaea</name>
    <dbReference type="NCBI Taxonomy" id="2528023"/>
    <lineage>
        <taxon>Bacteria</taxon>
        <taxon>Pseudomonadati</taxon>
        <taxon>Planctomycetota</taxon>
        <taxon>Planctomycetia</taxon>
        <taxon>Gemmatales</taxon>
        <taxon>Gemmataceae</taxon>
        <taxon>Urbifossiella</taxon>
    </lineage>
</organism>
<evidence type="ECO:0000313" key="2">
    <source>
        <dbReference type="Proteomes" id="UP000319576"/>
    </source>
</evidence>
<proteinExistence type="predicted"/>
<dbReference type="KEGG" id="uli:ETAA1_22900"/>
<dbReference type="RefSeq" id="WP_145237722.1">
    <property type="nucleotide sequence ID" value="NZ_CP036273.1"/>
</dbReference>
<dbReference type="AlphaFoldDB" id="A0A517XS55"/>
<name>A0A517XS55_9BACT</name>
<sequence>MFLRCICGNSLDDIASPSPTVRHVLTDTGIEKLQDAVDQEVAENGIVDMWPEHWETAGTQEVWLCSACERLYIGVNGSEPIRVYKLEQVGLNE</sequence>
<dbReference type="OrthoDB" id="981992at2"/>
<keyword evidence="2" id="KW-1185">Reference proteome</keyword>
<evidence type="ECO:0000313" key="1">
    <source>
        <dbReference type="EMBL" id="QDU20338.1"/>
    </source>
</evidence>
<reference evidence="1 2" key="1">
    <citation type="submission" date="2019-02" db="EMBL/GenBank/DDBJ databases">
        <title>Deep-cultivation of Planctomycetes and their phenomic and genomic characterization uncovers novel biology.</title>
        <authorList>
            <person name="Wiegand S."/>
            <person name="Jogler M."/>
            <person name="Boedeker C."/>
            <person name="Pinto D."/>
            <person name="Vollmers J."/>
            <person name="Rivas-Marin E."/>
            <person name="Kohn T."/>
            <person name="Peeters S.H."/>
            <person name="Heuer A."/>
            <person name="Rast P."/>
            <person name="Oberbeckmann S."/>
            <person name="Bunk B."/>
            <person name="Jeske O."/>
            <person name="Meyerdierks A."/>
            <person name="Storesund J.E."/>
            <person name="Kallscheuer N."/>
            <person name="Luecker S."/>
            <person name="Lage O.M."/>
            <person name="Pohl T."/>
            <person name="Merkel B.J."/>
            <person name="Hornburger P."/>
            <person name="Mueller R.-W."/>
            <person name="Bruemmer F."/>
            <person name="Labrenz M."/>
            <person name="Spormann A.M."/>
            <person name="Op den Camp H."/>
            <person name="Overmann J."/>
            <person name="Amann R."/>
            <person name="Jetten M.S.M."/>
            <person name="Mascher T."/>
            <person name="Medema M.H."/>
            <person name="Devos D.P."/>
            <person name="Kaster A.-K."/>
            <person name="Ovreas L."/>
            <person name="Rohde M."/>
            <person name="Galperin M.Y."/>
            <person name="Jogler C."/>
        </authorList>
    </citation>
    <scope>NUCLEOTIDE SEQUENCE [LARGE SCALE GENOMIC DNA]</scope>
    <source>
        <strain evidence="1 2">ETA_A1</strain>
    </source>
</reference>